<gene>
    <name evidence="8" type="ORF">GXW71_03885</name>
</gene>
<evidence type="ECO:0000256" key="4">
    <source>
        <dbReference type="ARBA" id="ARBA00022989"/>
    </source>
</evidence>
<proteinExistence type="inferred from homology"/>
<accession>A0ABS5ET71</accession>
<reference evidence="9" key="1">
    <citation type="journal article" date="2021" name="Syst. Appl. Microbiol.">
        <title>Roseomonas hellenica sp. nov., isolated from roots of wild-growing Alkanna tinctoria.</title>
        <authorList>
            <person name="Rat A."/>
            <person name="Naranjo H.D."/>
            <person name="Lebbe L."/>
            <person name="Cnockaert M."/>
            <person name="Krigas N."/>
            <person name="Grigoriadou K."/>
            <person name="Maloupa E."/>
            <person name="Willems A."/>
        </authorList>
    </citation>
    <scope>NUCLEOTIDE SEQUENCE [LARGE SCALE GENOMIC DNA]</scope>
    <source>
        <strain evidence="9">LMG 31523</strain>
    </source>
</reference>
<feature type="transmembrane region" description="Helical" evidence="6">
    <location>
        <begin position="43"/>
        <end position="62"/>
    </location>
</feature>
<dbReference type="InterPro" id="IPR037185">
    <property type="entry name" value="EmrE-like"/>
</dbReference>
<evidence type="ECO:0000256" key="1">
    <source>
        <dbReference type="ARBA" id="ARBA00004141"/>
    </source>
</evidence>
<evidence type="ECO:0000259" key="7">
    <source>
        <dbReference type="Pfam" id="PF00892"/>
    </source>
</evidence>
<dbReference type="InterPro" id="IPR000620">
    <property type="entry name" value="EamA_dom"/>
</dbReference>
<dbReference type="RefSeq" id="WP_246526243.1">
    <property type="nucleotide sequence ID" value="NZ_JAAGBB010000003.1"/>
</dbReference>
<feature type="domain" description="EamA" evidence="7">
    <location>
        <begin position="159"/>
        <end position="296"/>
    </location>
</feature>
<keyword evidence="4 6" id="KW-1133">Transmembrane helix</keyword>
<feature type="transmembrane region" description="Helical" evidence="6">
    <location>
        <begin position="222"/>
        <end position="242"/>
    </location>
</feature>
<feature type="transmembrane region" description="Helical" evidence="6">
    <location>
        <begin position="279"/>
        <end position="296"/>
    </location>
</feature>
<feature type="transmembrane region" description="Helical" evidence="6">
    <location>
        <begin position="134"/>
        <end position="152"/>
    </location>
</feature>
<evidence type="ECO:0000313" key="8">
    <source>
        <dbReference type="EMBL" id="MBR0663491.1"/>
    </source>
</evidence>
<evidence type="ECO:0000313" key="9">
    <source>
        <dbReference type="Proteomes" id="UP001196870"/>
    </source>
</evidence>
<dbReference type="PANTHER" id="PTHR32322:SF2">
    <property type="entry name" value="EAMA DOMAIN-CONTAINING PROTEIN"/>
    <property type="match status" value="1"/>
</dbReference>
<organism evidence="8 9">
    <name type="scientific">Plastoroseomonas hellenica</name>
    <dbReference type="NCBI Taxonomy" id="2687306"/>
    <lineage>
        <taxon>Bacteria</taxon>
        <taxon>Pseudomonadati</taxon>
        <taxon>Pseudomonadota</taxon>
        <taxon>Alphaproteobacteria</taxon>
        <taxon>Acetobacterales</taxon>
        <taxon>Acetobacteraceae</taxon>
        <taxon>Plastoroseomonas</taxon>
    </lineage>
</organism>
<evidence type="ECO:0000256" key="5">
    <source>
        <dbReference type="ARBA" id="ARBA00023136"/>
    </source>
</evidence>
<feature type="transmembrane region" description="Helical" evidence="6">
    <location>
        <begin position="254"/>
        <end position="273"/>
    </location>
</feature>
<name>A0ABS5ET71_9PROT</name>
<dbReference type="PANTHER" id="PTHR32322">
    <property type="entry name" value="INNER MEMBRANE TRANSPORTER"/>
    <property type="match status" value="1"/>
</dbReference>
<keyword evidence="3 6" id="KW-0812">Transmembrane</keyword>
<keyword evidence="9" id="KW-1185">Reference proteome</keyword>
<dbReference type="InterPro" id="IPR050638">
    <property type="entry name" value="AA-Vitamin_Transporters"/>
</dbReference>
<evidence type="ECO:0000256" key="3">
    <source>
        <dbReference type="ARBA" id="ARBA00022692"/>
    </source>
</evidence>
<dbReference type="Proteomes" id="UP001196870">
    <property type="component" value="Unassembled WGS sequence"/>
</dbReference>
<feature type="transmembrane region" description="Helical" evidence="6">
    <location>
        <begin position="12"/>
        <end position="31"/>
    </location>
</feature>
<keyword evidence="5 6" id="KW-0472">Membrane</keyword>
<evidence type="ECO:0000256" key="6">
    <source>
        <dbReference type="SAM" id="Phobius"/>
    </source>
</evidence>
<feature type="transmembrane region" description="Helical" evidence="6">
    <location>
        <begin position="158"/>
        <end position="180"/>
    </location>
</feature>
<comment type="caution">
    <text evidence="8">The sequence shown here is derived from an EMBL/GenBank/DDBJ whole genome shotgun (WGS) entry which is preliminary data.</text>
</comment>
<sequence>MTSATRQDTLPPRAAVMMVLLCAVWALNQVAIKLGNDGFPPVLQTGLRSIGGGLLLLGWCVWRRVPLLARDGTLGAGLLVGVIFSVEFMLLYEGMARTTAARGVVFLYTTPVFVALGAHLWLPGDRMTRAKAFGLAAAFAGLLLAFLDSLRLPSRTELTGDLLCLAAAILWAATTLCIKGSTALARARTEKTMLWQIGVSALLIPLGSLALGEDWRIAPGPIALGSLAFQIVIVTFLSYFAWFGLVRRYAASRLSGFTFLTPVFGVGFGAWLLGDPVTPVFGAALALVAAGIWLLNRPVRAT</sequence>
<comment type="subcellular location">
    <subcellularLocation>
        <location evidence="1">Membrane</location>
        <topology evidence="1">Multi-pass membrane protein</topology>
    </subcellularLocation>
</comment>
<dbReference type="EMBL" id="JAAGBB010000003">
    <property type="protein sequence ID" value="MBR0663491.1"/>
    <property type="molecule type" value="Genomic_DNA"/>
</dbReference>
<evidence type="ECO:0000256" key="2">
    <source>
        <dbReference type="ARBA" id="ARBA00007362"/>
    </source>
</evidence>
<feature type="transmembrane region" description="Helical" evidence="6">
    <location>
        <begin position="74"/>
        <end position="92"/>
    </location>
</feature>
<dbReference type="SUPFAM" id="SSF103481">
    <property type="entry name" value="Multidrug resistance efflux transporter EmrE"/>
    <property type="match status" value="2"/>
</dbReference>
<protein>
    <submittedName>
        <fullName evidence="8">DMT family transporter</fullName>
    </submittedName>
</protein>
<comment type="similarity">
    <text evidence="2">Belongs to the EamA transporter family.</text>
</comment>
<feature type="transmembrane region" description="Helical" evidence="6">
    <location>
        <begin position="104"/>
        <end position="122"/>
    </location>
</feature>
<feature type="domain" description="EamA" evidence="7">
    <location>
        <begin position="14"/>
        <end position="146"/>
    </location>
</feature>
<feature type="transmembrane region" description="Helical" evidence="6">
    <location>
        <begin position="192"/>
        <end position="210"/>
    </location>
</feature>
<dbReference type="Pfam" id="PF00892">
    <property type="entry name" value="EamA"/>
    <property type="match status" value="2"/>
</dbReference>